<dbReference type="Gene3D" id="3.60.10.10">
    <property type="entry name" value="Endonuclease/exonuclease/phosphatase"/>
    <property type="match status" value="1"/>
</dbReference>
<feature type="region of interest" description="Disordered" evidence="1">
    <location>
        <begin position="85"/>
        <end position="114"/>
    </location>
</feature>
<dbReference type="InterPro" id="IPR005135">
    <property type="entry name" value="Endo/exonuclease/phosphatase"/>
</dbReference>
<dbReference type="PANTHER" id="PTHR12121">
    <property type="entry name" value="CARBON CATABOLITE REPRESSOR PROTEIN 4"/>
    <property type="match status" value="1"/>
</dbReference>
<organism evidence="3 4">
    <name type="scientific">Trichophyton violaceum</name>
    <dbReference type="NCBI Taxonomy" id="34388"/>
    <lineage>
        <taxon>Eukaryota</taxon>
        <taxon>Fungi</taxon>
        <taxon>Dikarya</taxon>
        <taxon>Ascomycota</taxon>
        <taxon>Pezizomycotina</taxon>
        <taxon>Eurotiomycetes</taxon>
        <taxon>Eurotiomycetidae</taxon>
        <taxon>Onygenales</taxon>
        <taxon>Arthrodermataceae</taxon>
        <taxon>Trichophyton</taxon>
    </lineage>
</organism>
<reference evidence="3 4" key="1">
    <citation type="submission" date="2016-05" db="EMBL/GenBank/DDBJ databases">
        <title>Genome sequencing of Trichophyton violaceum CMCC(F)T3l isolated from hair.</title>
        <authorList>
            <person name="Zhan P."/>
            <person name="Tao Y."/>
            <person name="Liu W."/>
        </authorList>
    </citation>
    <scope>NUCLEOTIDE SEQUENCE [LARGE SCALE GENOMIC DNA]</scope>
    <source>
        <strain evidence="4">CMCC(F)T3l</strain>
    </source>
</reference>
<dbReference type="InterPro" id="IPR036691">
    <property type="entry name" value="Endo/exonu/phosph_ase_sf"/>
</dbReference>
<protein>
    <recommendedName>
        <fullName evidence="2">Endonuclease/exonuclease/phosphatase domain-containing protein</fullName>
    </recommendedName>
</protein>
<dbReference type="EMBL" id="LHPN01000009">
    <property type="protein sequence ID" value="OAL70443.1"/>
    <property type="molecule type" value="Genomic_DNA"/>
</dbReference>
<dbReference type="CDD" id="cd09083">
    <property type="entry name" value="EEP-1"/>
    <property type="match status" value="1"/>
</dbReference>
<dbReference type="OrthoDB" id="276515at2759"/>
<accession>A0A178FFW2</accession>
<dbReference type="SUPFAM" id="SSF56219">
    <property type="entry name" value="DNase I-like"/>
    <property type="match status" value="1"/>
</dbReference>
<dbReference type="Pfam" id="PF03372">
    <property type="entry name" value="Exo_endo_phos"/>
    <property type="match status" value="1"/>
</dbReference>
<keyword evidence="4" id="KW-1185">Reference proteome</keyword>
<feature type="domain" description="Endonuclease/exonuclease/phosphatase" evidence="2">
    <location>
        <begin position="123"/>
        <end position="364"/>
    </location>
</feature>
<dbReference type="Proteomes" id="UP000243519">
    <property type="component" value="Unassembled WGS sequence"/>
</dbReference>
<evidence type="ECO:0000313" key="4">
    <source>
        <dbReference type="Proteomes" id="UP000243519"/>
    </source>
</evidence>
<sequence>MQLPRPLLIACGTLYYQRPGTRSYNQDSSQPAAAATASTSASLPCLLSSFHGQPARIPEELAEGIYEPTSLAHGTRMTRVLVAEAHDGKGQQQQQQQQQIKRPEGGGDEDEDGRQGSLLFRILTHNIRYATTSPSAGEQPWSIRAPHIVNELDYHSRLNPESFVCLQEALHNQVTDVLAGLNARPHAQADEWVYYGVGRDDGKQAGEYSPIFYRPAVWTLQERETVWLSETPSVPSKGWDAASIRIVTIGVFNHKASNTTVLAMNTHLDDQGSKSRLESAKLILSLIQKYLARHPEVKGNFLAGDFNSIESQEAYREFTKPGSSIVDTYKKVPAAQHYGDEITFTGFDGKTKGSRIDYVMVGPQSASASIPFTVNGYAVVPNRFDNRIYNSDHRAVVADVTL</sequence>
<dbReference type="GO" id="GO:0000175">
    <property type="term" value="F:3'-5'-RNA exonuclease activity"/>
    <property type="evidence" value="ECO:0007669"/>
    <property type="project" value="TreeGrafter"/>
</dbReference>
<evidence type="ECO:0000313" key="3">
    <source>
        <dbReference type="EMBL" id="OAL70443.1"/>
    </source>
</evidence>
<gene>
    <name evidence="3" type="ORF">A7D00_5409</name>
</gene>
<name>A0A178FFW2_TRIVO</name>
<dbReference type="PANTHER" id="PTHR12121:SF36">
    <property type="entry name" value="ENDONUCLEASE_EXONUCLEASE_PHOSPHATASE DOMAIN-CONTAINING PROTEIN"/>
    <property type="match status" value="1"/>
</dbReference>
<comment type="caution">
    <text evidence="3">The sequence shown here is derived from an EMBL/GenBank/DDBJ whole genome shotgun (WGS) entry which is preliminary data.</text>
</comment>
<evidence type="ECO:0000259" key="2">
    <source>
        <dbReference type="Pfam" id="PF03372"/>
    </source>
</evidence>
<dbReference type="AlphaFoldDB" id="A0A178FFW2"/>
<evidence type="ECO:0000256" key="1">
    <source>
        <dbReference type="SAM" id="MobiDB-lite"/>
    </source>
</evidence>
<dbReference type="InterPro" id="IPR050410">
    <property type="entry name" value="CCR4/nocturin_mRNA_transcr"/>
</dbReference>
<dbReference type="FunFam" id="3.60.10.10:FF:000101">
    <property type="entry name" value="Endonuclease/exonuclease/phosphatase family protein"/>
    <property type="match status" value="1"/>
</dbReference>
<proteinExistence type="predicted"/>